<proteinExistence type="predicted"/>
<name>A0A4U5JN25_9GAMM</name>
<gene>
    <name evidence="2" type="ORF">FCE95_16450</name>
</gene>
<evidence type="ECO:0000313" key="2">
    <source>
        <dbReference type="EMBL" id="TKR29708.1"/>
    </source>
</evidence>
<dbReference type="AlphaFoldDB" id="A0A4U5JN25"/>
<comment type="caution">
    <text evidence="2">The sequence shown here is derived from an EMBL/GenBank/DDBJ whole genome shotgun (WGS) entry which is preliminary data.</text>
</comment>
<feature type="region of interest" description="Disordered" evidence="1">
    <location>
        <begin position="52"/>
        <end position="72"/>
    </location>
</feature>
<protein>
    <submittedName>
        <fullName evidence="2">Uncharacterized protein</fullName>
    </submittedName>
</protein>
<dbReference type="Proteomes" id="UP000308707">
    <property type="component" value="Unassembled WGS sequence"/>
</dbReference>
<keyword evidence="3" id="KW-1185">Reference proteome</keyword>
<accession>A0A4U5JN25</accession>
<dbReference type="EMBL" id="SZUA01000003">
    <property type="protein sequence ID" value="TKR29708.1"/>
    <property type="molecule type" value="Genomic_DNA"/>
</dbReference>
<sequence>MTHAPDSQELATVGKAVAGAPSGRVRIEALAISLPTTPCAAKAGALLYADPSRNDFGRSGLDPGHRSGRVIH</sequence>
<organism evidence="2 3">
    <name type="scientific">Luteimonas gilva</name>
    <dbReference type="NCBI Taxonomy" id="2572684"/>
    <lineage>
        <taxon>Bacteria</taxon>
        <taxon>Pseudomonadati</taxon>
        <taxon>Pseudomonadota</taxon>
        <taxon>Gammaproteobacteria</taxon>
        <taxon>Lysobacterales</taxon>
        <taxon>Lysobacteraceae</taxon>
        <taxon>Luteimonas</taxon>
    </lineage>
</organism>
<evidence type="ECO:0000313" key="3">
    <source>
        <dbReference type="Proteomes" id="UP000308707"/>
    </source>
</evidence>
<evidence type="ECO:0000256" key="1">
    <source>
        <dbReference type="SAM" id="MobiDB-lite"/>
    </source>
</evidence>
<reference evidence="2 3" key="1">
    <citation type="submission" date="2019-04" db="EMBL/GenBank/DDBJ databases">
        <title>Reference strain of H23.</title>
        <authorList>
            <person name="Luo X."/>
        </authorList>
    </citation>
    <scope>NUCLEOTIDE SEQUENCE [LARGE SCALE GENOMIC DNA]</scope>
    <source>
        <strain evidence="2 3">H23</strain>
    </source>
</reference>
<dbReference type="RefSeq" id="WP_137268111.1">
    <property type="nucleotide sequence ID" value="NZ_SZUA01000003.1"/>
</dbReference>